<evidence type="ECO:0000313" key="3">
    <source>
        <dbReference type="Proteomes" id="UP000298327"/>
    </source>
</evidence>
<comment type="caution">
    <text evidence="2">The sequence shown here is derived from an EMBL/GenBank/DDBJ whole genome shotgun (WGS) entry which is preliminary data.</text>
</comment>
<dbReference type="STRING" id="205917.A0A4Y9Y7T9"/>
<proteinExistence type="predicted"/>
<protein>
    <submittedName>
        <fullName evidence="2">Uncharacterized protein</fullName>
    </submittedName>
</protein>
<organism evidence="2 3">
    <name type="scientific">Dentipellis fragilis</name>
    <dbReference type="NCBI Taxonomy" id="205917"/>
    <lineage>
        <taxon>Eukaryota</taxon>
        <taxon>Fungi</taxon>
        <taxon>Dikarya</taxon>
        <taxon>Basidiomycota</taxon>
        <taxon>Agaricomycotina</taxon>
        <taxon>Agaricomycetes</taxon>
        <taxon>Russulales</taxon>
        <taxon>Hericiaceae</taxon>
        <taxon>Dentipellis</taxon>
    </lineage>
</organism>
<keyword evidence="3" id="KW-1185">Reference proteome</keyword>
<dbReference type="EMBL" id="SEOQ01000720">
    <property type="protein sequence ID" value="TFY57853.1"/>
    <property type="molecule type" value="Genomic_DNA"/>
</dbReference>
<evidence type="ECO:0000313" key="2">
    <source>
        <dbReference type="EMBL" id="TFY57853.1"/>
    </source>
</evidence>
<dbReference type="AlphaFoldDB" id="A0A4Y9Y7T9"/>
<feature type="region of interest" description="Disordered" evidence="1">
    <location>
        <begin position="1"/>
        <end position="20"/>
    </location>
</feature>
<gene>
    <name evidence="2" type="ORF">EVG20_g8376</name>
</gene>
<evidence type="ECO:0000256" key="1">
    <source>
        <dbReference type="SAM" id="MobiDB-lite"/>
    </source>
</evidence>
<name>A0A4Y9Y7T9_9AGAM</name>
<reference evidence="2 3" key="1">
    <citation type="submission" date="2019-02" db="EMBL/GenBank/DDBJ databases">
        <title>Genome sequencing of the rare red list fungi Dentipellis fragilis.</title>
        <authorList>
            <person name="Buettner E."/>
            <person name="Kellner H."/>
        </authorList>
    </citation>
    <scope>NUCLEOTIDE SEQUENCE [LARGE SCALE GENOMIC DNA]</scope>
    <source>
        <strain evidence="2 3">DSM 105465</strain>
    </source>
</reference>
<dbReference type="OrthoDB" id="3269405at2759"/>
<sequence length="317" mass="34670">TACSKDTDSPPPRDGTNLSQSGVASKVCTMRLGTFETLFNVNLAASLGQWEDLQPSYLPLPADTPTIVSCCGCVWKCPCQCHPRTAPEPFPADAYLQYFEGPASYPQLNAFPAPVIPTLTPPTPGPVPSVDSSALFAPSIPAANVDAEQLDGVSETPYAGPEVVPQTFRIAPGVLRRFGLKGPPDYIDFSRPNCYRKGVLLSDMQIKEFSDLAQADEVVLENHGCQIVLQINWPGYKGWSKPLRTRVQRQRRNVAASRGVIAHRVALCVQQFIKDQENEQRPEQWVVGRGAIGLNNILLLRLVQVTQGGWRAEFAVT</sequence>
<feature type="non-terminal residue" evidence="2">
    <location>
        <position position="1"/>
    </location>
</feature>
<accession>A0A4Y9Y7T9</accession>
<dbReference type="Proteomes" id="UP000298327">
    <property type="component" value="Unassembled WGS sequence"/>
</dbReference>